<dbReference type="EMBL" id="LN899821">
    <property type="protein sequence ID" value="CUV18874.1"/>
    <property type="molecule type" value="Genomic_DNA"/>
</dbReference>
<protein>
    <submittedName>
        <fullName evidence="3">Uncharacterized protein</fullName>
    </submittedName>
</protein>
<dbReference type="AlphaFoldDB" id="A0A0S4WX36"/>
<dbReference type="EMBL" id="LN899820">
    <property type="protein sequence ID" value="CUV56164.1"/>
    <property type="molecule type" value="Genomic_DNA"/>
</dbReference>
<reference evidence="3" key="1">
    <citation type="submission" date="2015-10" db="EMBL/GenBank/DDBJ databases">
        <authorList>
            <person name="Gilbert D.G."/>
        </authorList>
    </citation>
    <scope>NUCLEOTIDE SEQUENCE</scope>
    <source>
        <strain evidence="3">Phyl III-seqv23</strain>
    </source>
</reference>
<evidence type="ECO:0000313" key="2">
    <source>
        <dbReference type="EMBL" id="CUV18874.1"/>
    </source>
</evidence>
<feature type="region of interest" description="Disordered" evidence="1">
    <location>
        <begin position="1"/>
        <end position="44"/>
    </location>
</feature>
<accession>A0A0S4WX36</accession>
<evidence type="ECO:0000313" key="3">
    <source>
        <dbReference type="EMBL" id="CUV56164.1"/>
    </source>
</evidence>
<name>A0A0S4WX36_RALSL</name>
<gene>
    <name evidence="2" type="ORF">PSS4_v1_810002</name>
    <name evidence="3" type="ORF">RUN215_v1_670062</name>
</gene>
<proteinExistence type="predicted"/>
<evidence type="ECO:0000256" key="1">
    <source>
        <dbReference type="SAM" id="MobiDB-lite"/>
    </source>
</evidence>
<organism evidence="3">
    <name type="scientific">Ralstonia solanacearum</name>
    <name type="common">Pseudomonas solanacearum</name>
    <dbReference type="NCBI Taxonomy" id="305"/>
    <lineage>
        <taxon>Bacteria</taxon>
        <taxon>Pseudomonadati</taxon>
        <taxon>Pseudomonadota</taxon>
        <taxon>Betaproteobacteria</taxon>
        <taxon>Burkholderiales</taxon>
        <taxon>Burkholderiaceae</taxon>
        <taxon>Ralstonia</taxon>
        <taxon>Ralstonia solanacearum species complex</taxon>
    </lineage>
</organism>
<sequence length="106" mass="11278">MLPDFTGHARNIVSAGDQDALTKPLNASPADDGASQGEPSEMSIKRALETNLQLAEAGKPGMRAFDNPAMLAEPVVSSDATASDPGLMLRLRRCCRQCAKPYPFFA</sequence>